<dbReference type="Proteomes" id="UP000009881">
    <property type="component" value="Unassembled WGS sequence"/>
</dbReference>
<comment type="catalytic activity">
    <reaction evidence="5">
        <text>siroheme + 2 H(+) = 12,18-didecarboxysiroheme + 2 CO2</text>
        <dbReference type="Rhea" id="RHEA:19093"/>
        <dbReference type="ChEBI" id="CHEBI:15378"/>
        <dbReference type="ChEBI" id="CHEBI:16526"/>
        <dbReference type="ChEBI" id="CHEBI:60052"/>
        <dbReference type="ChEBI" id="CHEBI:140497"/>
        <dbReference type="EC" id="4.1.1.111"/>
    </reaction>
</comment>
<protein>
    <recommendedName>
        <fullName evidence="4">siroheme decarboxylase</fullName>
        <ecNumber evidence="4">4.1.1.111</ecNumber>
    </recommendedName>
</protein>
<dbReference type="Pfam" id="PF22451">
    <property type="entry name" value="NirdL-like_HTH"/>
    <property type="match status" value="1"/>
</dbReference>
<comment type="similarity">
    <text evidence="3">Belongs to the Ahb/Nir family.</text>
</comment>
<name>K9GR62_9PROT</name>
<dbReference type="STRING" id="1238182.C882_1458"/>
<comment type="caution">
    <text evidence="8">The sequence shown here is derived from an EMBL/GenBank/DDBJ whole genome shotgun (WGS) entry which is preliminary data.</text>
</comment>
<dbReference type="GO" id="GO:0016829">
    <property type="term" value="F:lyase activity"/>
    <property type="evidence" value="ECO:0007669"/>
    <property type="project" value="UniProtKB-KW"/>
</dbReference>
<dbReference type="EC" id="4.1.1.111" evidence="4"/>
<organism evidence="8 9">
    <name type="scientific">Caenispirillum salinarum AK4</name>
    <dbReference type="NCBI Taxonomy" id="1238182"/>
    <lineage>
        <taxon>Bacteria</taxon>
        <taxon>Pseudomonadati</taxon>
        <taxon>Pseudomonadota</taxon>
        <taxon>Alphaproteobacteria</taxon>
        <taxon>Rhodospirillales</taxon>
        <taxon>Novispirillaceae</taxon>
        <taxon>Caenispirillum</taxon>
    </lineage>
</organism>
<dbReference type="OrthoDB" id="9806536at2"/>
<dbReference type="eggNOG" id="COG1522">
    <property type="taxonomic scope" value="Bacteria"/>
</dbReference>
<evidence type="ECO:0000256" key="4">
    <source>
        <dbReference type="ARBA" id="ARBA00023471"/>
    </source>
</evidence>
<evidence type="ECO:0000259" key="7">
    <source>
        <dbReference type="Pfam" id="PF22451"/>
    </source>
</evidence>
<evidence type="ECO:0000256" key="3">
    <source>
        <dbReference type="ARBA" id="ARBA00023457"/>
    </source>
</evidence>
<keyword evidence="1" id="KW-0456">Lyase</keyword>
<proteinExistence type="inferred from homology"/>
<dbReference type="Pfam" id="PF17805">
    <property type="entry name" value="AsnC_trans_reg2"/>
    <property type="match status" value="1"/>
</dbReference>
<dbReference type="AlphaFoldDB" id="K9GR62"/>
<sequence length="151" mass="16848">MDTSDLKARLLEVAQRDFPLTPRPYKTLADRLGVAEDAVITAFREMTLDDELISRIGAVYRTGTVGASCLAALAVPENSLEKTAEFVGTFPEVNHNYRRDHPHWTLWFVVTAPDTAGRDAVLDRVEAETGLPLLRLPMVEAYHLDLGFPLR</sequence>
<keyword evidence="9" id="KW-1185">Reference proteome</keyword>
<dbReference type="PANTHER" id="PTHR43413">
    <property type="entry name" value="TRANSCRIPTIONAL REGULATOR, ASNC FAMILY"/>
    <property type="match status" value="1"/>
</dbReference>
<dbReference type="InterPro" id="IPR040523">
    <property type="entry name" value="AsnC_trans_reg2"/>
</dbReference>
<dbReference type="InterPro" id="IPR053953">
    <property type="entry name" value="NirdL-like_HTH"/>
</dbReference>
<feature type="domain" description="Siroheme decarboxylase NirL-like HTH" evidence="7">
    <location>
        <begin position="9"/>
        <end position="46"/>
    </location>
</feature>
<dbReference type="PANTHER" id="PTHR43413:SF1">
    <property type="entry name" value="SIROHEME DECARBOXYLASE NIRL SUBUNIT"/>
    <property type="match status" value="1"/>
</dbReference>
<evidence type="ECO:0000256" key="1">
    <source>
        <dbReference type="ARBA" id="ARBA00023239"/>
    </source>
</evidence>
<comment type="pathway">
    <text evidence="2">Porphyrin-containing compound metabolism.</text>
</comment>
<feature type="domain" description="Siroheme decarboxylase AsnC-like ligand binding" evidence="6">
    <location>
        <begin position="67"/>
        <end position="138"/>
    </location>
</feature>
<dbReference type="Gene3D" id="1.10.10.2890">
    <property type="match status" value="1"/>
</dbReference>
<dbReference type="RefSeq" id="WP_009542114.1">
    <property type="nucleotide sequence ID" value="NZ_ANHY01000019.1"/>
</dbReference>
<dbReference type="EMBL" id="ANHY01000019">
    <property type="protein sequence ID" value="EKV27612.1"/>
    <property type="molecule type" value="Genomic_DNA"/>
</dbReference>
<evidence type="ECO:0000313" key="9">
    <source>
        <dbReference type="Proteomes" id="UP000009881"/>
    </source>
</evidence>
<evidence type="ECO:0000313" key="8">
    <source>
        <dbReference type="EMBL" id="EKV27612.1"/>
    </source>
</evidence>
<evidence type="ECO:0000256" key="2">
    <source>
        <dbReference type="ARBA" id="ARBA00023444"/>
    </source>
</evidence>
<accession>K9GR62</accession>
<evidence type="ECO:0000259" key="6">
    <source>
        <dbReference type="Pfam" id="PF17805"/>
    </source>
</evidence>
<reference evidence="8 9" key="1">
    <citation type="journal article" date="2013" name="Genome Announc.">
        <title>Draft Genome Sequence of an Alphaproteobacterium, Caenispirillum salinarum AK4(T), Isolated from a Solar Saltern.</title>
        <authorList>
            <person name="Khatri I."/>
            <person name="Singh A."/>
            <person name="Korpole S."/>
            <person name="Pinnaka A.K."/>
            <person name="Subramanian S."/>
        </authorList>
    </citation>
    <scope>NUCLEOTIDE SEQUENCE [LARGE SCALE GENOMIC DNA]</scope>
    <source>
        <strain evidence="8 9">AK4</strain>
    </source>
</reference>
<dbReference type="InterPro" id="IPR050684">
    <property type="entry name" value="HTH-Siroheme_Decarb"/>
</dbReference>
<gene>
    <name evidence="8" type="ORF">C882_1458</name>
</gene>
<evidence type="ECO:0000256" key="5">
    <source>
        <dbReference type="ARBA" id="ARBA00048470"/>
    </source>
</evidence>
<dbReference type="Gene3D" id="3.30.70.3460">
    <property type="match status" value="1"/>
</dbReference>